<evidence type="ECO:0000313" key="9">
    <source>
        <dbReference type="Proteomes" id="UP000325579"/>
    </source>
</evidence>
<feature type="compositionally biased region" description="Low complexity" evidence="6">
    <location>
        <begin position="14"/>
        <end position="25"/>
    </location>
</feature>
<evidence type="ECO:0000256" key="4">
    <source>
        <dbReference type="ARBA" id="ARBA00023163"/>
    </source>
</evidence>
<evidence type="ECO:0000256" key="2">
    <source>
        <dbReference type="ARBA" id="ARBA00023015"/>
    </source>
</evidence>
<evidence type="ECO:0000313" key="8">
    <source>
        <dbReference type="EMBL" id="KAE8402942.1"/>
    </source>
</evidence>
<evidence type="ECO:0000256" key="3">
    <source>
        <dbReference type="ARBA" id="ARBA00023125"/>
    </source>
</evidence>
<dbReference type="Pfam" id="PF11951">
    <property type="entry name" value="Fungal_trans_2"/>
    <property type="match status" value="1"/>
</dbReference>
<comment type="subcellular location">
    <subcellularLocation>
        <location evidence="1">Nucleus</location>
    </subcellularLocation>
</comment>
<dbReference type="GO" id="GO:0000981">
    <property type="term" value="F:DNA-binding transcription factor activity, RNA polymerase II-specific"/>
    <property type="evidence" value="ECO:0007669"/>
    <property type="project" value="InterPro"/>
</dbReference>
<dbReference type="CDD" id="cd00067">
    <property type="entry name" value="GAL4"/>
    <property type="match status" value="1"/>
</dbReference>
<reference evidence="8 9" key="1">
    <citation type="submission" date="2019-04" db="EMBL/GenBank/DDBJ databases">
        <authorList>
            <consortium name="DOE Joint Genome Institute"/>
            <person name="Mondo S."/>
            <person name="Kjaerbolling I."/>
            <person name="Vesth T."/>
            <person name="Frisvad J.C."/>
            <person name="Nybo J.L."/>
            <person name="Theobald S."/>
            <person name="Kildgaard S."/>
            <person name="Isbrandt T."/>
            <person name="Kuo A."/>
            <person name="Sato A."/>
            <person name="Lyhne E.K."/>
            <person name="Kogle M.E."/>
            <person name="Wiebenga A."/>
            <person name="Kun R.S."/>
            <person name="Lubbers R.J."/>
            <person name="Makela M.R."/>
            <person name="Barry K."/>
            <person name="Chovatia M."/>
            <person name="Clum A."/>
            <person name="Daum C."/>
            <person name="Haridas S."/>
            <person name="He G."/>
            <person name="LaButti K."/>
            <person name="Lipzen A."/>
            <person name="Riley R."/>
            <person name="Salamov A."/>
            <person name="Simmons B.A."/>
            <person name="Magnuson J.K."/>
            <person name="Henrissat B."/>
            <person name="Mortensen U.H."/>
            <person name="Larsen T.O."/>
            <person name="Devries R.P."/>
            <person name="Grigoriev I.V."/>
            <person name="Machida M."/>
            <person name="Baker S.E."/>
            <person name="Andersen M.R."/>
            <person name="Cantor M.N."/>
            <person name="Hua S.X."/>
        </authorList>
    </citation>
    <scope>NUCLEOTIDE SEQUENCE [LARGE SCALE GENOMIC DNA]</scope>
    <source>
        <strain evidence="8 9">CBS 119388</strain>
    </source>
</reference>
<dbReference type="Pfam" id="PF00172">
    <property type="entry name" value="Zn_clus"/>
    <property type="match status" value="1"/>
</dbReference>
<protein>
    <recommendedName>
        <fullName evidence="7">Zn(2)-C6 fungal-type domain-containing protein</fullName>
    </recommendedName>
</protein>
<dbReference type="AlphaFoldDB" id="A0A5N7D913"/>
<feature type="domain" description="Zn(2)-C6 fungal-type" evidence="7">
    <location>
        <begin position="35"/>
        <end position="63"/>
    </location>
</feature>
<evidence type="ECO:0000256" key="1">
    <source>
        <dbReference type="ARBA" id="ARBA00004123"/>
    </source>
</evidence>
<dbReference type="RefSeq" id="XP_031940261.1">
    <property type="nucleotide sequence ID" value="XM_032089746.1"/>
</dbReference>
<dbReference type="GO" id="GO:0005634">
    <property type="term" value="C:nucleus"/>
    <property type="evidence" value="ECO:0007669"/>
    <property type="project" value="UniProtKB-SubCell"/>
</dbReference>
<dbReference type="InterPro" id="IPR036864">
    <property type="entry name" value="Zn2-C6_fun-type_DNA-bd_sf"/>
</dbReference>
<dbReference type="InterPro" id="IPR021858">
    <property type="entry name" value="Fun_TF"/>
</dbReference>
<dbReference type="GeneID" id="43674437"/>
<accession>A0A5N7D913</accession>
<dbReference type="PANTHER" id="PTHR37534">
    <property type="entry name" value="TRANSCRIPTIONAL ACTIVATOR PROTEIN UGA3"/>
    <property type="match status" value="1"/>
</dbReference>
<name>A0A5N7D913_9EURO</name>
<gene>
    <name evidence="8" type="ORF">BDV37DRAFT_294927</name>
</gene>
<dbReference type="OrthoDB" id="4525710at2759"/>
<dbReference type="PANTHER" id="PTHR37534:SF2">
    <property type="entry name" value="N-ACETYLTRANSFERASE DOMAIN-CONTAINING PROTEIN"/>
    <property type="match status" value="1"/>
</dbReference>
<keyword evidence="2" id="KW-0805">Transcription regulation</keyword>
<keyword evidence="5" id="KW-0539">Nucleus</keyword>
<dbReference type="GO" id="GO:0045944">
    <property type="term" value="P:positive regulation of transcription by RNA polymerase II"/>
    <property type="evidence" value="ECO:0007669"/>
    <property type="project" value="TreeGrafter"/>
</dbReference>
<organism evidence="8 9">
    <name type="scientific">Aspergillus pseudonomiae</name>
    <dbReference type="NCBI Taxonomy" id="1506151"/>
    <lineage>
        <taxon>Eukaryota</taxon>
        <taxon>Fungi</taxon>
        <taxon>Dikarya</taxon>
        <taxon>Ascomycota</taxon>
        <taxon>Pezizomycotina</taxon>
        <taxon>Eurotiomycetes</taxon>
        <taxon>Eurotiomycetidae</taxon>
        <taxon>Eurotiales</taxon>
        <taxon>Aspergillaceae</taxon>
        <taxon>Aspergillus</taxon>
        <taxon>Aspergillus subgen. Circumdati</taxon>
    </lineage>
</organism>
<feature type="compositionally biased region" description="Polar residues" evidence="6">
    <location>
        <begin position="141"/>
        <end position="169"/>
    </location>
</feature>
<proteinExistence type="predicted"/>
<evidence type="ECO:0000256" key="5">
    <source>
        <dbReference type="ARBA" id="ARBA00023242"/>
    </source>
</evidence>
<dbReference type="EMBL" id="ML736782">
    <property type="protein sequence ID" value="KAE8402942.1"/>
    <property type="molecule type" value="Genomic_DNA"/>
</dbReference>
<dbReference type="InterPro" id="IPR001138">
    <property type="entry name" value="Zn2Cys6_DnaBD"/>
</dbReference>
<dbReference type="PROSITE" id="PS00463">
    <property type="entry name" value="ZN2_CY6_FUNGAL_1"/>
    <property type="match status" value="1"/>
</dbReference>
<keyword evidence="4" id="KW-0804">Transcription</keyword>
<sequence length="660" mass="73992">MQPVPPLANRRMASPEPSLVPLVSPRGRPAPLQTPCINCRSKHLRCTYETDQCEPCQRHSWTCVRRNPRKNPIQFRPGSRAKYDQAFAPNQVWVKLGRRSARLRFVDETVDVISGYNSASDSENEGIDGEEMSFGTGAAVGTQSEAAQSHALSANSTKNAAHGGTQRQTTTVPAMTTLGSSDTATVHRGADIEPPTSQGRMHRPVVFVGDTDVRLQAILLRYFAEVIGPRFDLCDNERHFSRLVPQRARSSPTLLNAILTTSARHLTRLQRYRNSAGIVEWQGHLLPSLSEESAVYYHNECIKDLLRLSMDPEQIHNEALLAAAIILRTDEEMDAPLHEGEEDTEVFLGMLNMFINAQAPLVATLPHSSPPVYPSQEDLYGPGVHLVHAPQPDSPSHPLSSPAPQTNILWPYAIPHVPRPDGLRQAAFWVALRQELFTSFMKQRPLNFPMSHCDAFRNLSPAEDVIWADRLVIFCADLLEYCYGSSYLHTADQTSHRRHDPSRWHELRNYERDLTLALPKSFEPMCYREPDTSSGQVFPEIWHLESCHVTGTTHLELARILLVAFDQSRPNLGPGSVSSQRKLATTLKDIVRRLCGIAMCNRQSPPAFIEALMGITLCGEYFTERGEQQALLGVLRTMRQEHAFPTGKVEKMLLDAWGWD</sequence>
<dbReference type="Proteomes" id="UP000325579">
    <property type="component" value="Unassembled WGS sequence"/>
</dbReference>
<feature type="region of interest" description="Disordered" evidence="6">
    <location>
        <begin position="1"/>
        <end position="25"/>
    </location>
</feature>
<feature type="region of interest" description="Disordered" evidence="6">
    <location>
        <begin position="140"/>
        <end position="169"/>
    </location>
</feature>
<keyword evidence="9" id="KW-1185">Reference proteome</keyword>
<evidence type="ECO:0000256" key="6">
    <source>
        <dbReference type="SAM" id="MobiDB-lite"/>
    </source>
</evidence>
<dbReference type="GO" id="GO:0000976">
    <property type="term" value="F:transcription cis-regulatory region binding"/>
    <property type="evidence" value="ECO:0007669"/>
    <property type="project" value="TreeGrafter"/>
</dbReference>
<keyword evidence="3" id="KW-0238">DNA-binding</keyword>
<dbReference type="GO" id="GO:0008270">
    <property type="term" value="F:zinc ion binding"/>
    <property type="evidence" value="ECO:0007669"/>
    <property type="project" value="InterPro"/>
</dbReference>
<dbReference type="SUPFAM" id="SSF57701">
    <property type="entry name" value="Zn2/Cys6 DNA-binding domain"/>
    <property type="match status" value="1"/>
</dbReference>
<evidence type="ECO:0000259" key="7">
    <source>
        <dbReference type="PROSITE" id="PS00463"/>
    </source>
</evidence>